<name>A0A1M6L9S9_9FIRM</name>
<evidence type="ECO:0000313" key="3">
    <source>
        <dbReference type="Proteomes" id="UP000184301"/>
    </source>
</evidence>
<dbReference type="EMBL" id="FQZY01000014">
    <property type="protein sequence ID" value="SHJ67961.1"/>
    <property type="molecule type" value="Genomic_DNA"/>
</dbReference>
<evidence type="ECO:0000313" key="2">
    <source>
        <dbReference type="EMBL" id="SHJ67961.1"/>
    </source>
</evidence>
<evidence type="ECO:0000256" key="1">
    <source>
        <dbReference type="SAM" id="MobiDB-lite"/>
    </source>
</evidence>
<dbReference type="Pfam" id="PF05597">
    <property type="entry name" value="Phasin"/>
    <property type="match status" value="1"/>
</dbReference>
<dbReference type="STRING" id="1121950.SAMN02745243_01116"/>
<sequence length="120" mass="12975">MEKMGDSLKKIVLAGIGAVAITADKSKDVLEELVKKGELTVEQGKVLNEELKHKASEKMKEKMTVKVTPENPDDMIDLVSKMTPEQLAQMKAKIAEMELAAAEAEETKGTEEADSNGTAS</sequence>
<dbReference type="RefSeq" id="WP_073106590.1">
    <property type="nucleotide sequence ID" value="NZ_FQZY01000014.1"/>
</dbReference>
<dbReference type="OrthoDB" id="2134917at2"/>
<feature type="region of interest" description="Disordered" evidence="1">
    <location>
        <begin position="99"/>
        <end position="120"/>
    </location>
</feature>
<evidence type="ECO:0008006" key="4">
    <source>
        <dbReference type="Google" id="ProtNLM"/>
    </source>
</evidence>
<keyword evidence="3" id="KW-1185">Reference proteome</keyword>
<dbReference type="InterPro" id="IPR008769">
    <property type="entry name" value="PhaF_PhaI"/>
</dbReference>
<proteinExistence type="predicted"/>
<dbReference type="Proteomes" id="UP000184301">
    <property type="component" value="Unassembled WGS sequence"/>
</dbReference>
<gene>
    <name evidence="2" type="ORF">SAMN02745243_01116</name>
</gene>
<organism evidence="2 3">
    <name type="scientific">Hespellia stercorisuis DSM 15480</name>
    <dbReference type="NCBI Taxonomy" id="1121950"/>
    <lineage>
        <taxon>Bacteria</taxon>
        <taxon>Bacillati</taxon>
        <taxon>Bacillota</taxon>
        <taxon>Clostridia</taxon>
        <taxon>Lachnospirales</taxon>
        <taxon>Lachnospiraceae</taxon>
        <taxon>Hespellia</taxon>
    </lineage>
</organism>
<dbReference type="AlphaFoldDB" id="A0A1M6L9S9"/>
<protein>
    <recommendedName>
        <fullName evidence="4">Polyhydroxyalkanoate synthesis regulator phasin</fullName>
    </recommendedName>
</protein>
<reference evidence="2 3" key="1">
    <citation type="submission" date="2016-11" db="EMBL/GenBank/DDBJ databases">
        <authorList>
            <person name="Jaros S."/>
            <person name="Januszkiewicz K."/>
            <person name="Wedrychowicz H."/>
        </authorList>
    </citation>
    <scope>NUCLEOTIDE SEQUENCE [LARGE SCALE GENOMIC DNA]</scope>
    <source>
        <strain evidence="2 3">DSM 15480</strain>
    </source>
</reference>
<accession>A0A1M6L9S9</accession>